<reference evidence="3 4" key="1">
    <citation type="submission" date="2019-05" db="EMBL/GenBank/DDBJ databases">
        <title>Nakamurella sp. N5BH11, whole genome shotgun sequence.</title>
        <authorList>
            <person name="Tuo L."/>
        </authorList>
    </citation>
    <scope>NUCLEOTIDE SEQUENCE [LARGE SCALE GENOMIC DNA]</scope>
    <source>
        <strain evidence="3 4">N5BH11</strain>
    </source>
</reference>
<dbReference type="PANTHER" id="PTHR43736">
    <property type="entry name" value="ADP-RIBOSE PYROPHOSPHATASE"/>
    <property type="match status" value="1"/>
</dbReference>
<dbReference type="Proteomes" id="UP000306985">
    <property type="component" value="Unassembled WGS sequence"/>
</dbReference>
<comment type="caution">
    <text evidence="3">The sequence shown here is derived from an EMBL/GenBank/DDBJ whole genome shotgun (WGS) entry which is preliminary data.</text>
</comment>
<feature type="domain" description="Nudix hydrolase" evidence="2">
    <location>
        <begin position="63"/>
        <end position="204"/>
    </location>
</feature>
<protein>
    <submittedName>
        <fullName evidence="3">NUDIX domain-containing protein</fullName>
    </submittedName>
</protein>
<dbReference type="InterPro" id="IPR015797">
    <property type="entry name" value="NUDIX_hydrolase-like_dom_sf"/>
</dbReference>
<dbReference type="Gene3D" id="3.90.79.10">
    <property type="entry name" value="Nucleoside Triphosphate Pyrophosphohydrolase"/>
    <property type="match status" value="1"/>
</dbReference>
<dbReference type="Pfam" id="PF00293">
    <property type="entry name" value="NUDIX"/>
    <property type="match status" value="1"/>
</dbReference>
<sequence length="208" mass="22074">MTHDDDIPGPDPQVVAAHAPLHTDALTVLRGWVPPDPAQAALREAFLALLLARPDATARACVPGHLTASAVVLSADHRGVLLTLHPRIGRWVQLGGHCEPTDATLLAAATREADEESGLTAPGASGTRLRPLAGGHPVHLDVHPITCSLGRPTRHFDVRYAFVAPAGATPVISDESDDLRFWPVDALPEDVDDGVRDTVAAARRSLRR</sequence>
<evidence type="ECO:0000259" key="2">
    <source>
        <dbReference type="PROSITE" id="PS51462"/>
    </source>
</evidence>
<evidence type="ECO:0000313" key="4">
    <source>
        <dbReference type="Proteomes" id="UP000306985"/>
    </source>
</evidence>
<proteinExistence type="inferred from homology"/>
<accession>A0A4U6QFE0</accession>
<organism evidence="3 4">
    <name type="scientific">Nakamurella flava</name>
    <dbReference type="NCBI Taxonomy" id="2576308"/>
    <lineage>
        <taxon>Bacteria</taxon>
        <taxon>Bacillati</taxon>
        <taxon>Actinomycetota</taxon>
        <taxon>Actinomycetes</taxon>
        <taxon>Nakamurellales</taxon>
        <taxon>Nakamurellaceae</taxon>
        <taxon>Nakamurella</taxon>
    </lineage>
</organism>
<dbReference type="SUPFAM" id="SSF55811">
    <property type="entry name" value="Nudix"/>
    <property type="match status" value="1"/>
</dbReference>
<evidence type="ECO:0000313" key="3">
    <source>
        <dbReference type="EMBL" id="TKV58913.1"/>
    </source>
</evidence>
<dbReference type="CDD" id="cd03674">
    <property type="entry name" value="NUDIX_Hydrolase"/>
    <property type="match status" value="1"/>
</dbReference>
<dbReference type="RefSeq" id="WP_137450573.1">
    <property type="nucleotide sequence ID" value="NZ_SZZH01000003.1"/>
</dbReference>
<evidence type="ECO:0000256" key="1">
    <source>
        <dbReference type="ARBA" id="ARBA00005582"/>
    </source>
</evidence>
<name>A0A4U6QFE0_9ACTN</name>
<dbReference type="EMBL" id="SZZH01000003">
    <property type="protein sequence ID" value="TKV58913.1"/>
    <property type="molecule type" value="Genomic_DNA"/>
</dbReference>
<dbReference type="PROSITE" id="PS51462">
    <property type="entry name" value="NUDIX"/>
    <property type="match status" value="1"/>
</dbReference>
<dbReference type="InterPro" id="IPR000086">
    <property type="entry name" value="NUDIX_hydrolase_dom"/>
</dbReference>
<gene>
    <name evidence="3" type="ORF">FDO65_15600</name>
</gene>
<dbReference type="PANTHER" id="PTHR43736:SF1">
    <property type="entry name" value="DIHYDRONEOPTERIN TRIPHOSPHATE DIPHOSPHATASE"/>
    <property type="match status" value="1"/>
</dbReference>
<comment type="similarity">
    <text evidence="1">Belongs to the Nudix hydrolase family.</text>
</comment>
<keyword evidence="4" id="KW-1185">Reference proteome</keyword>
<dbReference type="OrthoDB" id="129709at2"/>
<dbReference type="AlphaFoldDB" id="A0A4U6QFE0"/>